<proteinExistence type="predicted"/>
<reference evidence="2" key="1">
    <citation type="journal article" date="2012" name="PLoS Genet.">
        <title>Comparative analysis of the genomes of two field isolates of the rice blast fungus Magnaporthe oryzae.</title>
        <authorList>
            <person name="Xue M."/>
            <person name="Yang J."/>
            <person name="Li Z."/>
            <person name="Hu S."/>
            <person name="Yao N."/>
            <person name="Dean R.A."/>
            <person name="Zhao W."/>
            <person name="Shen M."/>
            <person name="Zhang H."/>
            <person name="Li C."/>
            <person name="Liu L."/>
            <person name="Cao L."/>
            <person name="Xu X."/>
            <person name="Xing Y."/>
            <person name="Hsiang T."/>
            <person name="Zhang Z."/>
            <person name="Xu J.R."/>
            <person name="Peng Y.L."/>
        </authorList>
    </citation>
    <scope>NUCLEOTIDE SEQUENCE [LARGE SCALE GENOMIC DNA]</scope>
    <source>
        <strain evidence="2">P131</strain>
    </source>
</reference>
<dbReference type="AlphaFoldDB" id="L7JFG4"/>
<dbReference type="PANTHER" id="PTHR47842:SF2">
    <property type="entry name" value="DUF676 DOMAIN-CONTAINING PROTEIN"/>
    <property type="match status" value="1"/>
</dbReference>
<feature type="compositionally biased region" description="Basic and acidic residues" evidence="1">
    <location>
        <begin position="451"/>
        <end position="469"/>
    </location>
</feature>
<evidence type="ECO:0000313" key="2">
    <source>
        <dbReference type="EMBL" id="ELQ66848.1"/>
    </source>
</evidence>
<dbReference type="Gene3D" id="3.40.50.1820">
    <property type="entry name" value="alpha/beta hydrolase"/>
    <property type="match status" value="1"/>
</dbReference>
<evidence type="ECO:0000256" key="1">
    <source>
        <dbReference type="SAM" id="MobiDB-lite"/>
    </source>
</evidence>
<dbReference type="EMBL" id="JH794987">
    <property type="protein sequence ID" value="ELQ66848.1"/>
    <property type="molecule type" value="Genomic_DNA"/>
</dbReference>
<dbReference type="PANTHER" id="PTHR47842">
    <property type="entry name" value="EXPRESSED PROTEIN"/>
    <property type="match status" value="1"/>
</dbReference>
<protein>
    <recommendedName>
        <fullName evidence="3">DUF676 domain-containing protein</fullName>
    </recommendedName>
</protein>
<feature type="region of interest" description="Disordered" evidence="1">
    <location>
        <begin position="415"/>
        <end position="437"/>
    </location>
</feature>
<dbReference type="InterPro" id="IPR029058">
    <property type="entry name" value="AB_hydrolase_fold"/>
</dbReference>
<name>L7JFG4_PYRO1</name>
<gene>
    <name evidence="2" type="ORF">OOW_P131scaffold00348g3</name>
</gene>
<feature type="compositionally biased region" description="Basic and acidic residues" evidence="1">
    <location>
        <begin position="579"/>
        <end position="632"/>
    </location>
</feature>
<sequence>MPRTLLLCFIHGFKGNDNTFQKFPEDLKAAVSKSLPEGDDVQAVVYPKYETKGELAQCAEAFLEWLKERVVELRKERSEKPWPPGDRDVGVVLVSHSMGGFVASDALFLVLDERRHSETTTAQGENTDTKPPLFPLIQGVLAFDTPYNGLARSMFVYGAFSNYNKVSSVFNVMTALAAAPAGLSKLAMQRATKAASSISRTGTARAVRRSTVGWKAWQLMAVRTGTVGAIAAGGVAAYVHRKEIAAGLRSVRDLDRSTIAESYQRGVTTLGQGLAYINRGNVGRSYQWLAEHFTFVGALLKPRELERRLARLAALKGVGVRDVYASLGENGYWSGGYFVPERTFCAVPGQDATEGHLFGRRVVEGAVDEVDAHMTMFQPEKNKGYDDMTEEAARTVLGWFNSDEELFDDPKFAQVEPAEAEESKEEDKITATDEGIAVGDDIEAVAAATEKVADDSSEPTRGEKRKAEGEPDSGSDDGGLPDESPIDIAAAASLVPLPDDRSSTEDGQAEMPNEKERQTYLRHLFGVAEQAGTGLKSYYNTAWSAKLPTMPAMPSMEKMPNLPSIPSMPRPGFGLFSRKQSDPKKDSADDADKEKNGGSDSGAVKDKDVEEKGAGVVEEQRKAETTTDGKEKSCLASIAELSCTYFVKTTFFSL</sequence>
<dbReference type="SUPFAM" id="SSF53474">
    <property type="entry name" value="alpha/beta-Hydrolases"/>
    <property type="match status" value="1"/>
</dbReference>
<accession>L7JFG4</accession>
<feature type="region of interest" description="Disordered" evidence="1">
    <location>
        <begin position="449"/>
        <end position="522"/>
    </location>
</feature>
<feature type="region of interest" description="Disordered" evidence="1">
    <location>
        <begin position="554"/>
        <end position="632"/>
    </location>
</feature>
<organism>
    <name type="scientific">Pyricularia oryzae (strain P131)</name>
    <name type="common">Rice blast fungus</name>
    <name type="synonym">Magnaporthe oryzae</name>
    <dbReference type="NCBI Taxonomy" id="1143193"/>
    <lineage>
        <taxon>Eukaryota</taxon>
        <taxon>Fungi</taxon>
        <taxon>Dikarya</taxon>
        <taxon>Ascomycota</taxon>
        <taxon>Pezizomycotina</taxon>
        <taxon>Sordariomycetes</taxon>
        <taxon>Sordariomycetidae</taxon>
        <taxon>Magnaporthales</taxon>
        <taxon>Pyriculariaceae</taxon>
        <taxon>Pyricularia</taxon>
    </lineage>
</organism>
<evidence type="ECO:0008006" key="3">
    <source>
        <dbReference type="Google" id="ProtNLM"/>
    </source>
</evidence>